<dbReference type="CDD" id="cd00769">
    <property type="entry name" value="PheRS_beta_core"/>
    <property type="match status" value="1"/>
</dbReference>
<evidence type="ECO:0000256" key="6">
    <source>
        <dbReference type="ARBA" id="ARBA00022598"/>
    </source>
</evidence>
<dbReference type="Gene3D" id="3.30.56.10">
    <property type="match status" value="2"/>
</dbReference>
<dbReference type="SUPFAM" id="SSF56037">
    <property type="entry name" value="PheT/TilS domain"/>
    <property type="match status" value="1"/>
</dbReference>
<evidence type="ECO:0000256" key="11">
    <source>
        <dbReference type="ARBA" id="ARBA00022884"/>
    </source>
</evidence>
<dbReference type="InterPro" id="IPR045864">
    <property type="entry name" value="aa-tRNA-synth_II/BPL/LPL"/>
</dbReference>
<evidence type="ECO:0000256" key="12">
    <source>
        <dbReference type="ARBA" id="ARBA00022917"/>
    </source>
</evidence>
<dbReference type="Pfam" id="PF03147">
    <property type="entry name" value="FDX-ACB"/>
    <property type="match status" value="1"/>
</dbReference>
<dbReference type="GO" id="GO:0006432">
    <property type="term" value="P:phenylalanyl-tRNA aminoacylation"/>
    <property type="evidence" value="ECO:0007669"/>
    <property type="project" value="UniProtKB-UniRule"/>
</dbReference>
<reference evidence="20" key="1">
    <citation type="submission" date="2021-01" db="EMBL/GenBank/DDBJ databases">
        <title>Whole genome shotgun sequence of Virgisporangium ochraceum NBRC 16418.</title>
        <authorList>
            <person name="Komaki H."/>
            <person name="Tamura T."/>
        </authorList>
    </citation>
    <scope>NUCLEOTIDE SEQUENCE</scope>
    <source>
        <strain evidence="20">NBRC 16418</strain>
    </source>
</reference>
<name>A0A8J4EHX7_9ACTN</name>
<accession>A0A8J4EHX7</accession>
<feature type="binding site" evidence="15">
    <location>
        <position position="464"/>
    </location>
    <ligand>
        <name>Mg(2+)</name>
        <dbReference type="ChEBI" id="CHEBI:18420"/>
        <note>shared with alpha subunit</note>
    </ligand>
</feature>
<dbReference type="PROSITE" id="PS51447">
    <property type="entry name" value="FDX_ACB"/>
    <property type="match status" value="1"/>
</dbReference>
<comment type="cofactor">
    <cofactor evidence="15">
        <name>Mg(2+)</name>
        <dbReference type="ChEBI" id="CHEBI:18420"/>
    </cofactor>
    <text evidence="15">Binds 2 magnesium ions per tetramer.</text>
</comment>
<feature type="domain" description="FDX-ACB" evidence="18">
    <location>
        <begin position="728"/>
        <end position="821"/>
    </location>
</feature>
<dbReference type="SMART" id="SM00873">
    <property type="entry name" value="B3_4"/>
    <property type="match status" value="1"/>
</dbReference>
<keyword evidence="9 15" id="KW-0067">ATP-binding</keyword>
<comment type="similarity">
    <text evidence="2 15">Belongs to the phenylalanyl-tRNA synthetase beta subunit family. Type 1 subfamily.</text>
</comment>
<evidence type="ECO:0000259" key="18">
    <source>
        <dbReference type="PROSITE" id="PS51447"/>
    </source>
</evidence>
<keyword evidence="7 15" id="KW-0479">Metal-binding</keyword>
<keyword evidence="8 15" id="KW-0547">Nucleotide-binding</keyword>
<keyword evidence="13 15" id="KW-0030">Aminoacyl-tRNA synthetase</keyword>
<evidence type="ECO:0000313" key="20">
    <source>
        <dbReference type="EMBL" id="GIJ75193.1"/>
    </source>
</evidence>
<evidence type="ECO:0000256" key="5">
    <source>
        <dbReference type="ARBA" id="ARBA00022555"/>
    </source>
</evidence>
<dbReference type="Gene3D" id="3.30.70.380">
    <property type="entry name" value="Ferrodoxin-fold anticodon-binding domain"/>
    <property type="match status" value="1"/>
</dbReference>
<keyword evidence="11 16" id="KW-0694">RNA-binding</keyword>
<keyword evidence="10 15" id="KW-0460">Magnesium</keyword>
<dbReference type="RefSeq" id="WP_203934961.1">
    <property type="nucleotide sequence ID" value="NZ_BOPH01000151.1"/>
</dbReference>
<evidence type="ECO:0000256" key="10">
    <source>
        <dbReference type="ARBA" id="ARBA00022842"/>
    </source>
</evidence>
<dbReference type="EC" id="6.1.1.20" evidence="15"/>
<dbReference type="InterPro" id="IPR005146">
    <property type="entry name" value="B3/B4_tRNA-bd"/>
</dbReference>
<dbReference type="FunFam" id="2.40.50.140:FF:000045">
    <property type="entry name" value="Phenylalanine--tRNA ligase beta subunit"/>
    <property type="match status" value="1"/>
</dbReference>
<dbReference type="InterPro" id="IPR041616">
    <property type="entry name" value="PheRS_beta_core"/>
</dbReference>
<dbReference type="SMART" id="SM00896">
    <property type="entry name" value="FDX-ACB"/>
    <property type="match status" value="1"/>
</dbReference>
<keyword evidence="6 15" id="KW-0436">Ligase</keyword>
<dbReference type="Pfam" id="PF01588">
    <property type="entry name" value="tRNA_bind"/>
    <property type="match status" value="1"/>
</dbReference>
<evidence type="ECO:0000256" key="8">
    <source>
        <dbReference type="ARBA" id="ARBA00022741"/>
    </source>
</evidence>
<evidence type="ECO:0000256" key="9">
    <source>
        <dbReference type="ARBA" id="ARBA00022840"/>
    </source>
</evidence>
<dbReference type="SUPFAM" id="SSF50249">
    <property type="entry name" value="Nucleic acid-binding proteins"/>
    <property type="match status" value="1"/>
</dbReference>
<keyword evidence="4 15" id="KW-0963">Cytoplasm</keyword>
<evidence type="ECO:0000313" key="21">
    <source>
        <dbReference type="Proteomes" id="UP000635606"/>
    </source>
</evidence>
<dbReference type="Proteomes" id="UP000635606">
    <property type="component" value="Unassembled WGS sequence"/>
</dbReference>
<dbReference type="AlphaFoldDB" id="A0A8J4EHX7"/>
<dbReference type="NCBIfam" id="TIGR00472">
    <property type="entry name" value="pheT_bact"/>
    <property type="match status" value="1"/>
</dbReference>
<dbReference type="InterPro" id="IPR002547">
    <property type="entry name" value="tRNA-bd_dom"/>
</dbReference>
<comment type="caution">
    <text evidence="20">The sequence shown here is derived from an EMBL/GenBank/DDBJ whole genome shotgun (WGS) entry which is preliminary data.</text>
</comment>
<dbReference type="PROSITE" id="PS50886">
    <property type="entry name" value="TRBD"/>
    <property type="match status" value="1"/>
</dbReference>
<dbReference type="PANTHER" id="PTHR10947">
    <property type="entry name" value="PHENYLALANYL-TRNA SYNTHETASE BETA CHAIN AND LEUCINE-RICH REPEAT-CONTAINING PROTEIN 47"/>
    <property type="match status" value="1"/>
</dbReference>
<dbReference type="InterPro" id="IPR033714">
    <property type="entry name" value="tRNA_bind_bactPheRS"/>
</dbReference>
<evidence type="ECO:0000256" key="3">
    <source>
        <dbReference type="ARBA" id="ARBA00011209"/>
    </source>
</evidence>
<dbReference type="EMBL" id="BOPH01000151">
    <property type="protein sequence ID" value="GIJ75193.1"/>
    <property type="molecule type" value="Genomic_DNA"/>
</dbReference>
<dbReference type="PROSITE" id="PS51483">
    <property type="entry name" value="B5"/>
    <property type="match status" value="1"/>
</dbReference>
<dbReference type="PANTHER" id="PTHR10947:SF0">
    <property type="entry name" value="PHENYLALANINE--TRNA LIGASE BETA SUBUNIT"/>
    <property type="match status" value="1"/>
</dbReference>
<dbReference type="GO" id="GO:0000049">
    <property type="term" value="F:tRNA binding"/>
    <property type="evidence" value="ECO:0007669"/>
    <property type="project" value="UniProtKB-UniRule"/>
</dbReference>
<dbReference type="Gene3D" id="3.50.40.10">
    <property type="entry name" value="Phenylalanyl-trna Synthetase, Chain B, domain 3"/>
    <property type="match status" value="1"/>
</dbReference>
<feature type="binding site" evidence="15">
    <location>
        <position position="467"/>
    </location>
    <ligand>
        <name>Mg(2+)</name>
        <dbReference type="ChEBI" id="CHEBI:18420"/>
        <note>shared with alpha subunit</note>
    </ligand>
</feature>
<dbReference type="InterPro" id="IPR004532">
    <property type="entry name" value="Phe-tRNA-ligase_IIc_bsu_bact"/>
</dbReference>
<dbReference type="FunFam" id="3.30.930.10:FF:000130">
    <property type="entry name" value="Phenylalanine--tRNA ligase beta subunit"/>
    <property type="match status" value="1"/>
</dbReference>
<sequence>MKVPVSWLKEYVDLPDLDAERLENAFVRVGLEVEGITSLGSAVTGPLVVGRVLDAQQVPGLKKLINYCQVDVGGEEPQGIICGAPNVRAGLLVVVALPGAVLPGDFAISARKTYGHISNGMICSGRELGVSDDHEGIIELPEDEGVVPGVDARPFVGLDDTIVELNVTPDRGYCLSVRGLARELSHSLGLAFRDPAAVEAPGATDEPAYPLTVEDPVGCDRFAARAVRGVDPTAATPAWMRKRLVAAGVRSINLPVDITNYLMLEFGQPMHAFDLSLIEGPLVVRRAVKGEKVTTLDGVTRTLDAEDMVICDDSGPISLAAVMGGETSEVQPTTVDVLFEAAHWDPVMVARTCRRHKLHSEASKRWERGVDRELALPAIGKAVRLLVEYGGGTAGAEVLDLDTKPAVPPVTIDADLPARVAGISYAEGRAADILREIGCTVAVDGTRLVVTPPTWRPDLTDPADLAEEVIRIDGYDRVQSLLPVAPPGNGLTAAQRRRRAVGRSLAESGLVEVLSYPFVGEAALDALGLPDDDPRRASVRLRNPISEEEPALRTTLLPPLLVTLRRNVGRGNRDVALFEIGRVFHPAAATGEPPVLPVAHRPDEADLATAETFVPAQPWHVAAVFAGDLEPAGWWGAGRPATWADAIDAALRVAEASGASVEVRAGTNAPWHPGRCAELVLRNVVVGHAGELHPAVCAALDLPPRTCAMEIVLDALPLPGVPVTPTISGYPPALIDVALIVDAATPADEVRRALVEGAGGLLESLRLFDVYTGAQVGDGRKSLAYKLTFRASDRTLTVEEAVAARDAAVAVASSRFGAVLRGA</sequence>
<dbReference type="InterPro" id="IPR009061">
    <property type="entry name" value="DNA-bd_dom_put_sf"/>
</dbReference>
<proteinExistence type="inferred from homology"/>
<feature type="domain" description="B5" evidence="19">
    <location>
        <begin position="405"/>
        <end position="480"/>
    </location>
</feature>
<dbReference type="HAMAP" id="MF_00283">
    <property type="entry name" value="Phe_tRNA_synth_beta1"/>
    <property type="match status" value="1"/>
</dbReference>
<protein>
    <recommendedName>
        <fullName evidence="15">Phenylalanine--tRNA ligase beta subunit</fullName>
        <ecNumber evidence="15">6.1.1.20</ecNumber>
    </recommendedName>
    <alternativeName>
        <fullName evidence="15">Phenylalanyl-tRNA synthetase beta subunit</fullName>
        <shortName evidence="15">PheRS</shortName>
    </alternativeName>
</protein>
<dbReference type="CDD" id="cd02796">
    <property type="entry name" value="tRNA_bind_bactPheRS"/>
    <property type="match status" value="1"/>
</dbReference>
<dbReference type="InterPro" id="IPR012340">
    <property type="entry name" value="NA-bd_OB-fold"/>
</dbReference>
<gene>
    <name evidence="15 20" type="primary">pheT</name>
    <name evidence="20" type="ORF">Voc01_101100</name>
</gene>
<feature type="binding site" evidence="15">
    <location>
        <position position="468"/>
    </location>
    <ligand>
        <name>Mg(2+)</name>
        <dbReference type="ChEBI" id="CHEBI:18420"/>
        <note>shared with alpha subunit</note>
    </ligand>
</feature>
<feature type="binding site" evidence="15">
    <location>
        <position position="458"/>
    </location>
    <ligand>
        <name>Mg(2+)</name>
        <dbReference type="ChEBI" id="CHEBI:18420"/>
        <note>shared with alpha subunit</note>
    </ligand>
</feature>
<dbReference type="Pfam" id="PF03483">
    <property type="entry name" value="B3_4"/>
    <property type="match status" value="1"/>
</dbReference>
<dbReference type="SUPFAM" id="SSF54991">
    <property type="entry name" value="Anticodon-binding domain of PheRS"/>
    <property type="match status" value="1"/>
</dbReference>
<evidence type="ECO:0000256" key="14">
    <source>
        <dbReference type="ARBA" id="ARBA00049255"/>
    </source>
</evidence>
<dbReference type="InterPro" id="IPR036690">
    <property type="entry name" value="Fdx_antiC-bd_sf"/>
</dbReference>
<dbReference type="Pfam" id="PF17759">
    <property type="entry name" value="tRNA_synthFbeta"/>
    <property type="match status" value="1"/>
</dbReference>
<comment type="subunit">
    <text evidence="3 15">Tetramer of two alpha and two beta subunits.</text>
</comment>
<evidence type="ECO:0000256" key="16">
    <source>
        <dbReference type="PROSITE-ProRule" id="PRU00209"/>
    </source>
</evidence>
<dbReference type="SMART" id="SM00874">
    <property type="entry name" value="B5"/>
    <property type="match status" value="1"/>
</dbReference>
<dbReference type="SUPFAM" id="SSF55681">
    <property type="entry name" value="Class II aaRS and biotin synthetases"/>
    <property type="match status" value="1"/>
</dbReference>
<dbReference type="InterPro" id="IPR045060">
    <property type="entry name" value="Phe-tRNA-ligase_IIc_bsu"/>
</dbReference>
<evidence type="ECO:0000256" key="1">
    <source>
        <dbReference type="ARBA" id="ARBA00004496"/>
    </source>
</evidence>
<dbReference type="GO" id="GO:0000287">
    <property type="term" value="F:magnesium ion binding"/>
    <property type="evidence" value="ECO:0007669"/>
    <property type="project" value="UniProtKB-UniRule"/>
</dbReference>
<comment type="catalytic activity">
    <reaction evidence="14 15">
        <text>tRNA(Phe) + L-phenylalanine + ATP = L-phenylalanyl-tRNA(Phe) + AMP + diphosphate + H(+)</text>
        <dbReference type="Rhea" id="RHEA:19413"/>
        <dbReference type="Rhea" id="RHEA-COMP:9668"/>
        <dbReference type="Rhea" id="RHEA-COMP:9699"/>
        <dbReference type="ChEBI" id="CHEBI:15378"/>
        <dbReference type="ChEBI" id="CHEBI:30616"/>
        <dbReference type="ChEBI" id="CHEBI:33019"/>
        <dbReference type="ChEBI" id="CHEBI:58095"/>
        <dbReference type="ChEBI" id="CHEBI:78442"/>
        <dbReference type="ChEBI" id="CHEBI:78531"/>
        <dbReference type="ChEBI" id="CHEBI:456215"/>
        <dbReference type="EC" id="6.1.1.20"/>
    </reaction>
</comment>
<dbReference type="NCBIfam" id="NF045760">
    <property type="entry name" value="YtpR"/>
    <property type="match status" value="1"/>
</dbReference>
<dbReference type="FunFam" id="3.50.40.10:FF:000001">
    <property type="entry name" value="Phenylalanine--tRNA ligase beta subunit"/>
    <property type="match status" value="1"/>
</dbReference>
<dbReference type="Gene3D" id="2.40.50.140">
    <property type="entry name" value="Nucleic acid-binding proteins"/>
    <property type="match status" value="1"/>
</dbReference>
<keyword evidence="12 15" id="KW-0648">Protein biosynthesis</keyword>
<dbReference type="GO" id="GO:0009328">
    <property type="term" value="C:phenylalanine-tRNA ligase complex"/>
    <property type="evidence" value="ECO:0007669"/>
    <property type="project" value="TreeGrafter"/>
</dbReference>
<dbReference type="GO" id="GO:0004826">
    <property type="term" value="F:phenylalanine-tRNA ligase activity"/>
    <property type="evidence" value="ECO:0007669"/>
    <property type="project" value="UniProtKB-UniRule"/>
</dbReference>
<dbReference type="Pfam" id="PF03484">
    <property type="entry name" value="B5"/>
    <property type="match status" value="1"/>
</dbReference>
<evidence type="ECO:0000259" key="17">
    <source>
        <dbReference type="PROSITE" id="PS50886"/>
    </source>
</evidence>
<keyword evidence="21" id="KW-1185">Reference proteome</keyword>
<evidence type="ECO:0000256" key="2">
    <source>
        <dbReference type="ARBA" id="ARBA00008653"/>
    </source>
</evidence>
<evidence type="ECO:0000256" key="13">
    <source>
        <dbReference type="ARBA" id="ARBA00023146"/>
    </source>
</evidence>
<dbReference type="Gene3D" id="3.30.930.10">
    <property type="entry name" value="Bira Bifunctional Protein, Domain 2"/>
    <property type="match status" value="1"/>
</dbReference>
<evidence type="ECO:0000256" key="4">
    <source>
        <dbReference type="ARBA" id="ARBA00022490"/>
    </source>
</evidence>
<keyword evidence="5 16" id="KW-0820">tRNA-binding</keyword>
<feature type="domain" description="TRNA-binding" evidence="17">
    <location>
        <begin position="41"/>
        <end position="153"/>
    </location>
</feature>
<evidence type="ECO:0000256" key="7">
    <source>
        <dbReference type="ARBA" id="ARBA00022723"/>
    </source>
</evidence>
<organism evidence="20 21">
    <name type="scientific">Virgisporangium ochraceum</name>
    <dbReference type="NCBI Taxonomy" id="65505"/>
    <lineage>
        <taxon>Bacteria</taxon>
        <taxon>Bacillati</taxon>
        <taxon>Actinomycetota</taxon>
        <taxon>Actinomycetes</taxon>
        <taxon>Micromonosporales</taxon>
        <taxon>Micromonosporaceae</taxon>
        <taxon>Virgisporangium</taxon>
    </lineage>
</organism>
<dbReference type="InterPro" id="IPR005147">
    <property type="entry name" value="tRNA_synthase_B5-dom"/>
</dbReference>
<dbReference type="InterPro" id="IPR020825">
    <property type="entry name" value="Phe-tRNA_synthase-like_B3/B4"/>
</dbReference>
<evidence type="ECO:0000256" key="15">
    <source>
        <dbReference type="HAMAP-Rule" id="MF_00283"/>
    </source>
</evidence>
<dbReference type="InterPro" id="IPR005121">
    <property type="entry name" value="Fdx_antiC-bd"/>
</dbReference>
<dbReference type="GO" id="GO:0005524">
    <property type="term" value="F:ATP binding"/>
    <property type="evidence" value="ECO:0007669"/>
    <property type="project" value="UniProtKB-UniRule"/>
</dbReference>
<comment type="subcellular location">
    <subcellularLocation>
        <location evidence="1 15">Cytoplasm</location>
    </subcellularLocation>
</comment>
<dbReference type="SUPFAM" id="SSF46955">
    <property type="entry name" value="Putative DNA-binding domain"/>
    <property type="match status" value="1"/>
</dbReference>
<evidence type="ECO:0000259" key="19">
    <source>
        <dbReference type="PROSITE" id="PS51483"/>
    </source>
</evidence>